<reference evidence="3" key="1">
    <citation type="submission" date="2021-02" db="EMBL/GenBank/DDBJ databases">
        <authorList>
            <person name="Nowell W R."/>
        </authorList>
    </citation>
    <scope>NUCLEOTIDE SEQUENCE</scope>
</reference>
<dbReference type="Proteomes" id="UP000682733">
    <property type="component" value="Unassembled WGS sequence"/>
</dbReference>
<gene>
    <name evidence="2" type="ORF">OVA965_LOCUS43980</name>
    <name evidence="3" type="ORF">TMI583_LOCUS46484</name>
</gene>
<accession>A0A8S2WWK2</accession>
<dbReference type="InterPro" id="IPR036056">
    <property type="entry name" value="Fibrinogen-like_C"/>
</dbReference>
<sequence>MIKKSCLANVLLRFYGKKAKGLSARLIISLGKPFRVFCDMTTDGSGDYNPLVDFYRTWLEYKRGFSDLERQYWLGNDRLSMLTNQDSYCLRVDLEDFDQRKRFAVYHSFSVSNELDKYRMSLGMYLNGDAGDSLYVQNDQRFSTKDQDDDSGVRDCAKVFNGAWWYNDCHQTNLNGGYLRGYHPTVLGTGASWYLFRGNGYSLKPTEMKIRPIWFKP</sequence>
<dbReference type="PANTHER" id="PTHR19143:SF394">
    <property type="entry name" value="ANGIOPOIETIN-RELATED PROTEIN 3-LIKE"/>
    <property type="match status" value="1"/>
</dbReference>
<evidence type="ECO:0000313" key="3">
    <source>
        <dbReference type="EMBL" id="CAF4466323.1"/>
    </source>
</evidence>
<dbReference type="AlphaFoldDB" id="A0A8S2WWK2"/>
<dbReference type="CDD" id="cd00087">
    <property type="entry name" value="FReD"/>
    <property type="match status" value="1"/>
</dbReference>
<dbReference type="SUPFAM" id="SSF56496">
    <property type="entry name" value="Fibrinogen C-terminal domain-like"/>
    <property type="match status" value="1"/>
</dbReference>
<dbReference type="Pfam" id="PF00147">
    <property type="entry name" value="Fibrinogen_C"/>
    <property type="match status" value="1"/>
</dbReference>
<dbReference type="InterPro" id="IPR002181">
    <property type="entry name" value="Fibrinogen_a/b/g_C_dom"/>
</dbReference>
<dbReference type="PROSITE" id="PS51406">
    <property type="entry name" value="FIBRINOGEN_C_2"/>
    <property type="match status" value="1"/>
</dbReference>
<dbReference type="SMART" id="SM00186">
    <property type="entry name" value="FBG"/>
    <property type="match status" value="1"/>
</dbReference>
<proteinExistence type="predicted"/>
<dbReference type="Gene3D" id="3.90.215.10">
    <property type="entry name" value="Gamma Fibrinogen, chain A, domain 1"/>
    <property type="match status" value="1"/>
</dbReference>
<dbReference type="PANTHER" id="PTHR19143">
    <property type="entry name" value="FIBRINOGEN/TENASCIN/ANGIOPOEITIN"/>
    <property type="match status" value="1"/>
</dbReference>
<dbReference type="Proteomes" id="UP000677228">
    <property type="component" value="Unassembled WGS sequence"/>
</dbReference>
<name>A0A8S2WWK2_9BILA</name>
<dbReference type="InterPro" id="IPR014716">
    <property type="entry name" value="Fibrinogen_a/b/g_C_1"/>
</dbReference>
<feature type="domain" description="Fibrinogen C-terminal" evidence="1">
    <location>
        <begin position="1"/>
        <end position="214"/>
    </location>
</feature>
<dbReference type="InterPro" id="IPR050373">
    <property type="entry name" value="Fibrinogen_C-term_domain"/>
</dbReference>
<organism evidence="3 4">
    <name type="scientific">Didymodactylos carnosus</name>
    <dbReference type="NCBI Taxonomy" id="1234261"/>
    <lineage>
        <taxon>Eukaryota</taxon>
        <taxon>Metazoa</taxon>
        <taxon>Spiralia</taxon>
        <taxon>Gnathifera</taxon>
        <taxon>Rotifera</taxon>
        <taxon>Eurotatoria</taxon>
        <taxon>Bdelloidea</taxon>
        <taxon>Philodinida</taxon>
        <taxon>Philodinidae</taxon>
        <taxon>Didymodactylos</taxon>
    </lineage>
</organism>
<dbReference type="GO" id="GO:0005615">
    <property type="term" value="C:extracellular space"/>
    <property type="evidence" value="ECO:0007669"/>
    <property type="project" value="TreeGrafter"/>
</dbReference>
<dbReference type="EMBL" id="CAJNOK010060467">
    <property type="protein sequence ID" value="CAF1635616.1"/>
    <property type="molecule type" value="Genomic_DNA"/>
</dbReference>
<evidence type="ECO:0000259" key="1">
    <source>
        <dbReference type="PROSITE" id="PS51406"/>
    </source>
</evidence>
<comment type="caution">
    <text evidence="3">The sequence shown here is derived from an EMBL/GenBank/DDBJ whole genome shotgun (WGS) entry which is preliminary data.</text>
</comment>
<evidence type="ECO:0000313" key="4">
    <source>
        <dbReference type="Proteomes" id="UP000682733"/>
    </source>
</evidence>
<dbReference type="EMBL" id="CAJOBA010086628">
    <property type="protein sequence ID" value="CAF4466323.1"/>
    <property type="molecule type" value="Genomic_DNA"/>
</dbReference>
<evidence type="ECO:0000313" key="2">
    <source>
        <dbReference type="EMBL" id="CAF1635616.1"/>
    </source>
</evidence>
<protein>
    <recommendedName>
        <fullName evidence="1">Fibrinogen C-terminal domain-containing protein</fullName>
    </recommendedName>
</protein>